<dbReference type="PANTHER" id="PTHR18895">
    <property type="entry name" value="HEMK METHYLTRANSFERASE"/>
    <property type="match status" value="1"/>
</dbReference>
<evidence type="ECO:0000256" key="4">
    <source>
        <dbReference type="ARBA" id="ARBA00022691"/>
    </source>
</evidence>
<dbReference type="NCBIfam" id="TIGR00536">
    <property type="entry name" value="hemK_fam"/>
    <property type="match status" value="1"/>
</dbReference>
<dbReference type="PANTHER" id="PTHR18895:SF74">
    <property type="entry name" value="MTRF1L RELEASE FACTOR GLUTAMINE METHYLTRANSFERASE"/>
    <property type="match status" value="1"/>
</dbReference>
<organism evidence="7 8">
    <name type="scientific">candidate division WS6 bacterium GW2011_GWE1_34_7</name>
    <dbReference type="NCBI Taxonomy" id="1619093"/>
    <lineage>
        <taxon>Bacteria</taxon>
        <taxon>Candidatus Dojkabacteria</taxon>
    </lineage>
</organism>
<dbReference type="CDD" id="cd02440">
    <property type="entry name" value="AdoMet_MTases"/>
    <property type="match status" value="1"/>
</dbReference>
<keyword evidence="4" id="KW-0949">S-adenosyl-L-methionine</keyword>
<keyword evidence="2 7" id="KW-0489">Methyltransferase</keyword>
<feature type="domain" description="Methyltransferase small" evidence="6">
    <location>
        <begin position="93"/>
        <end position="180"/>
    </location>
</feature>
<comment type="catalytic activity">
    <reaction evidence="5">
        <text>L-glutaminyl-[peptide chain release factor] + S-adenosyl-L-methionine = N(5)-methyl-L-glutaminyl-[peptide chain release factor] + S-adenosyl-L-homocysteine + H(+)</text>
        <dbReference type="Rhea" id="RHEA:42896"/>
        <dbReference type="Rhea" id="RHEA-COMP:10271"/>
        <dbReference type="Rhea" id="RHEA-COMP:10272"/>
        <dbReference type="ChEBI" id="CHEBI:15378"/>
        <dbReference type="ChEBI" id="CHEBI:30011"/>
        <dbReference type="ChEBI" id="CHEBI:57856"/>
        <dbReference type="ChEBI" id="CHEBI:59789"/>
        <dbReference type="ChEBI" id="CHEBI:61891"/>
        <dbReference type="EC" id="2.1.1.297"/>
    </reaction>
</comment>
<dbReference type="InterPro" id="IPR004556">
    <property type="entry name" value="HemK-like"/>
</dbReference>
<evidence type="ECO:0000256" key="1">
    <source>
        <dbReference type="ARBA" id="ARBA00012771"/>
    </source>
</evidence>
<dbReference type="AlphaFoldDB" id="A0A0G0BJM6"/>
<dbReference type="EC" id="2.1.1.297" evidence="1"/>
<evidence type="ECO:0000259" key="6">
    <source>
        <dbReference type="Pfam" id="PF05175"/>
    </source>
</evidence>
<name>A0A0G0BJM6_9BACT</name>
<dbReference type="GO" id="GO:0102559">
    <property type="term" value="F:peptide chain release factor N(5)-glutamine methyltransferase activity"/>
    <property type="evidence" value="ECO:0007669"/>
    <property type="project" value="UniProtKB-EC"/>
</dbReference>
<gene>
    <name evidence="7" type="ORF">UR61_C0062G0002</name>
</gene>
<dbReference type="EMBL" id="LBPV01000062">
    <property type="protein sequence ID" value="KKP63841.1"/>
    <property type="molecule type" value="Genomic_DNA"/>
</dbReference>
<protein>
    <recommendedName>
        <fullName evidence="1">peptide chain release factor N(5)-glutamine methyltransferase</fullName>
        <ecNumber evidence="1">2.1.1.297</ecNumber>
    </recommendedName>
</protein>
<dbReference type="InterPro" id="IPR029063">
    <property type="entry name" value="SAM-dependent_MTases_sf"/>
</dbReference>
<dbReference type="GO" id="GO:0032259">
    <property type="term" value="P:methylation"/>
    <property type="evidence" value="ECO:0007669"/>
    <property type="project" value="UniProtKB-KW"/>
</dbReference>
<sequence length="270" mass="31546">MKSNLAKIFRIQTFLQGIKYPDSYRIGRDITEYLNKNKRASEEKILRRLHDNEPWEYIKGKTEFCNNIFKVTKDTLIPRIETEQLVYECKDIIEKEQIKNIIDVGTGTGCIIISLVSLLQKKKSYSFFATDISSKALSIAKKNEKEILKQGKIKWVRGNLIEKIPTIKGNTLIIANLPYIPTKQYENLDESVKSYEPREALDGGDNGLKYYEELFEQIKSKKINPKVIYIETEETIFKETKRLVSKSYPKARITSIKDVYERDRFLKILL</sequence>
<dbReference type="InterPro" id="IPR050320">
    <property type="entry name" value="N5-glutamine_MTase"/>
</dbReference>
<comment type="caution">
    <text evidence="7">The sequence shown here is derived from an EMBL/GenBank/DDBJ whole genome shotgun (WGS) entry which is preliminary data.</text>
</comment>
<dbReference type="Pfam" id="PF05175">
    <property type="entry name" value="MTS"/>
    <property type="match status" value="1"/>
</dbReference>
<evidence type="ECO:0000313" key="7">
    <source>
        <dbReference type="EMBL" id="KKP63841.1"/>
    </source>
</evidence>
<accession>A0A0G0BJM6</accession>
<evidence type="ECO:0000256" key="3">
    <source>
        <dbReference type="ARBA" id="ARBA00022679"/>
    </source>
</evidence>
<dbReference type="Gene3D" id="3.40.50.150">
    <property type="entry name" value="Vaccinia Virus protein VP39"/>
    <property type="match status" value="1"/>
</dbReference>
<keyword evidence="3 7" id="KW-0808">Transferase</keyword>
<dbReference type="SUPFAM" id="SSF53335">
    <property type="entry name" value="S-adenosyl-L-methionine-dependent methyltransferases"/>
    <property type="match status" value="1"/>
</dbReference>
<evidence type="ECO:0000256" key="5">
    <source>
        <dbReference type="ARBA" id="ARBA00048391"/>
    </source>
</evidence>
<evidence type="ECO:0000256" key="2">
    <source>
        <dbReference type="ARBA" id="ARBA00022603"/>
    </source>
</evidence>
<dbReference type="Proteomes" id="UP000033866">
    <property type="component" value="Unassembled WGS sequence"/>
</dbReference>
<evidence type="ECO:0000313" key="8">
    <source>
        <dbReference type="Proteomes" id="UP000033866"/>
    </source>
</evidence>
<proteinExistence type="predicted"/>
<dbReference type="InterPro" id="IPR007848">
    <property type="entry name" value="Small_mtfrase_dom"/>
</dbReference>
<reference evidence="7 8" key="1">
    <citation type="journal article" date="2015" name="Nature">
        <title>rRNA introns, odd ribosomes, and small enigmatic genomes across a large radiation of phyla.</title>
        <authorList>
            <person name="Brown C.T."/>
            <person name="Hug L.A."/>
            <person name="Thomas B.C."/>
            <person name="Sharon I."/>
            <person name="Castelle C.J."/>
            <person name="Singh A."/>
            <person name="Wilkins M.J."/>
            <person name="Williams K.H."/>
            <person name="Banfield J.F."/>
        </authorList>
    </citation>
    <scope>NUCLEOTIDE SEQUENCE [LARGE SCALE GENOMIC DNA]</scope>
</reference>